<reference evidence="2 3" key="1">
    <citation type="submission" date="2019-05" db="EMBL/GenBank/DDBJ databases">
        <title>Another draft genome of Portunus trituberculatus and its Hox gene families provides insights of decapod evolution.</title>
        <authorList>
            <person name="Jeong J.-H."/>
            <person name="Song I."/>
            <person name="Kim S."/>
            <person name="Choi T."/>
            <person name="Kim D."/>
            <person name="Ryu S."/>
            <person name="Kim W."/>
        </authorList>
    </citation>
    <scope>NUCLEOTIDE SEQUENCE [LARGE SCALE GENOMIC DNA]</scope>
    <source>
        <tissue evidence="2">Muscle</tissue>
    </source>
</reference>
<sequence length="74" mass="8222">MRRQSPGTRHFCNLVIIVFLAARSRNVTSAGERNSQRRVIDSAPKRMICLSHPSTANLTYKLLGPQPSVDVSQS</sequence>
<evidence type="ECO:0000313" key="2">
    <source>
        <dbReference type="EMBL" id="MPC84586.1"/>
    </source>
</evidence>
<dbReference type="Proteomes" id="UP000324222">
    <property type="component" value="Unassembled WGS sequence"/>
</dbReference>
<keyword evidence="3" id="KW-1185">Reference proteome</keyword>
<dbReference type="EMBL" id="VSRR010065829">
    <property type="protein sequence ID" value="MPC84586.1"/>
    <property type="molecule type" value="Genomic_DNA"/>
</dbReference>
<gene>
    <name evidence="2" type="ORF">E2C01_079328</name>
</gene>
<dbReference type="AlphaFoldDB" id="A0A5B7ISG3"/>
<accession>A0A5B7ISG3</accession>
<proteinExistence type="predicted"/>
<comment type="caution">
    <text evidence="2">The sequence shown here is derived from an EMBL/GenBank/DDBJ whole genome shotgun (WGS) entry which is preliminary data.</text>
</comment>
<protein>
    <recommendedName>
        <fullName evidence="4">Secreted protein</fullName>
    </recommendedName>
</protein>
<feature type="signal peptide" evidence="1">
    <location>
        <begin position="1"/>
        <end position="29"/>
    </location>
</feature>
<evidence type="ECO:0000256" key="1">
    <source>
        <dbReference type="SAM" id="SignalP"/>
    </source>
</evidence>
<name>A0A5B7ISG3_PORTR</name>
<evidence type="ECO:0008006" key="4">
    <source>
        <dbReference type="Google" id="ProtNLM"/>
    </source>
</evidence>
<organism evidence="2 3">
    <name type="scientific">Portunus trituberculatus</name>
    <name type="common">Swimming crab</name>
    <name type="synonym">Neptunus trituberculatus</name>
    <dbReference type="NCBI Taxonomy" id="210409"/>
    <lineage>
        <taxon>Eukaryota</taxon>
        <taxon>Metazoa</taxon>
        <taxon>Ecdysozoa</taxon>
        <taxon>Arthropoda</taxon>
        <taxon>Crustacea</taxon>
        <taxon>Multicrustacea</taxon>
        <taxon>Malacostraca</taxon>
        <taxon>Eumalacostraca</taxon>
        <taxon>Eucarida</taxon>
        <taxon>Decapoda</taxon>
        <taxon>Pleocyemata</taxon>
        <taxon>Brachyura</taxon>
        <taxon>Eubrachyura</taxon>
        <taxon>Portunoidea</taxon>
        <taxon>Portunidae</taxon>
        <taxon>Portuninae</taxon>
        <taxon>Portunus</taxon>
    </lineage>
</organism>
<feature type="chain" id="PRO_5023005118" description="Secreted protein" evidence="1">
    <location>
        <begin position="30"/>
        <end position="74"/>
    </location>
</feature>
<keyword evidence="1" id="KW-0732">Signal</keyword>
<evidence type="ECO:0000313" key="3">
    <source>
        <dbReference type="Proteomes" id="UP000324222"/>
    </source>
</evidence>